<dbReference type="InterPro" id="IPR013785">
    <property type="entry name" value="Aldolase_TIM"/>
</dbReference>
<dbReference type="EMBL" id="RHLC01000007">
    <property type="protein sequence ID" value="TPP53782.1"/>
    <property type="molecule type" value="Genomic_DNA"/>
</dbReference>
<feature type="domain" description="Tubulin/FtsZ GTPase" evidence="13">
    <location>
        <begin position="47"/>
        <end position="244"/>
    </location>
</feature>
<keyword evidence="4" id="KW-0963">Cytoplasm</keyword>
<feature type="domain" description="Tubulin/FtsZ 2-layer sandwich" evidence="14">
    <location>
        <begin position="246"/>
        <end position="340"/>
    </location>
</feature>
<dbReference type="InterPro" id="IPR003008">
    <property type="entry name" value="Tubulin_FtsZ_GTPase"/>
</dbReference>
<dbReference type="SMART" id="SM00864">
    <property type="entry name" value="Tubulin"/>
    <property type="match status" value="7"/>
</dbReference>
<dbReference type="VEuPathDB" id="TriTrypDB:LDHU3_33.1390"/>
<feature type="domain" description="Tubulin/FtsZ GTPase" evidence="13">
    <location>
        <begin position="885"/>
        <end position="1082"/>
    </location>
</feature>
<dbReference type="SUPFAM" id="SSF51971">
    <property type="entry name" value="Nucleotide-binding domain"/>
    <property type="match status" value="1"/>
</dbReference>
<dbReference type="InterPro" id="IPR013838">
    <property type="entry name" value="Beta-tubulin_BS"/>
</dbReference>
<feature type="region of interest" description="Disordered" evidence="12">
    <location>
        <begin position="3618"/>
        <end position="3675"/>
    </location>
</feature>
<evidence type="ECO:0000256" key="8">
    <source>
        <dbReference type="ARBA" id="ARBA00022842"/>
    </source>
</evidence>
<proteinExistence type="inferred from homology"/>
<evidence type="ECO:0000259" key="13">
    <source>
        <dbReference type="SMART" id="SM00864"/>
    </source>
</evidence>
<dbReference type="InterPro" id="IPR017975">
    <property type="entry name" value="Tubulin_CS"/>
</dbReference>
<feature type="domain" description="Tubulin/FtsZ GTPase" evidence="13">
    <location>
        <begin position="466"/>
        <end position="663"/>
    </location>
</feature>
<accession>A0A504XXH7</accession>
<keyword evidence="10" id="KW-0206">Cytoskeleton</keyword>
<comment type="cofactor">
    <cofactor evidence="1">
        <name>Mg(2+)</name>
        <dbReference type="ChEBI" id="CHEBI:18420"/>
    </cofactor>
</comment>
<dbReference type="PRINTS" id="PR01163">
    <property type="entry name" value="BETATUBULIN"/>
</dbReference>
<keyword evidence="5" id="KW-0493">Microtubule</keyword>
<dbReference type="FunFam" id="3.40.50.1440:FF:000003">
    <property type="entry name" value="Tubulin beta chain"/>
    <property type="match status" value="2"/>
</dbReference>
<feature type="region of interest" description="Disordered" evidence="12">
    <location>
        <begin position="3797"/>
        <end position="3826"/>
    </location>
</feature>
<dbReference type="GO" id="GO:0005200">
    <property type="term" value="F:structural constituent of cytoskeleton"/>
    <property type="evidence" value="ECO:0007669"/>
    <property type="project" value="InterPro"/>
</dbReference>
<dbReference type="SUPFAM" id="SSF51905">
    <property type="entry name" value="FAD/NAD(P)-binding domain"/>
    <property type="match status" value="1"/>
</dbReference>
<dbReference type="Pfam" id="PF07992">
    <property type="entry name" value="Pyr_redox_2"/>
    <property type="match status" value="1"/>
</dbReference>
<dbReference type="FunFam" id="3.40.50.1440:FF:000005">
    <property type="entry name" value="Tubulin beta chain"/>
    <property type="match status" value="4"/>
</dbReference>
<feature type="compositionally biased region" description="Low complexity" evidence="12">
    <location>
        <begin position="4092"/>
        <end position="4104"/>
    </location>
</feature>
<dbReference type="Gene3D" id="3.50.50.60">
    <property type="entry name" value="FAD/NAD(P)-binding domain"/>
    <property type="match status" value="1"/>
</dbReference>
<feature type="region of interest" description="Disordered" evidence="12">
    <location>
        <begin position="4178"/>
        <end position="4198"/>
    </location>
</feature>
<comment type="similarity">
    <text evidence="3">Belongs to the tubulin family.</text>
</comment>
<evidence type="ECO:0000313" key="16">
    <source>
        <dbReference type="Proteomes" id="UP000318447"/>
    </source>
</evidence>
<dbReference type="Gene3D" id="1.10.287.600">
    <property type="entry name" value="Helix hairpin bin"/>
    <property type="match status" value="7"/>
</dbReference>
<evidence type="ECO:0000259" key="14">
    <source>
        <dbReference type="SMART" id="SM00865"/>
    </source>
</evidence>
<name>A0A504XXH7_LEIDO</name>
<feature type="region of interest" description="Disordered" evidence="12">
    <location>
        <begin position="3462"/>
        <end position="3485"/>
    </location>
</feature>
<dbReference type="InterPro" id="IPR023753">
    <property type="entry name" value="FAD/NAD-binding_dom"/>
</dbReference>
<dbReference type="VEuPathDB" id="TriTrypDB:LdBPK_330870.1"/>
<reference evidence="16" key="1">
    <citation type="submission" date="2019-02" db="EMBL/GenBank/DDBJ databases">
        <title>FDA dAtabase for Regulatory Grade micrObial Sequences (FDA-ARGOS): Supporting development and validation of Infectious Disease Dx tests.</title>
        <authorList>
            <person name="Duncan R."/>
            <person name="Fisher C."/>
            <person name="Tallon L."/>
            <person name="Sadzewicz L."/>
            <person name="Sengamalay N."/>
            <person name="Ott S."/>
            <person name="Godinez A."/>
            <person name="Nagaraj S."/>
            <person name="Vavikolanu K."/>
            <person name="Nadendla S."/>
            <person name="Aluvathingal J."/>
            <person name="Sichtig H."/>
        </authorList>
    </citation>
    <scope>NUCLEOTIDE SEQUENCE [LARGE SCALE GENOMIC DNA]</scope>
    <source>
        <strain evidence="16">FDAARGOS_361</strain>
    </source>
</reference>
<feature type="region of interest" description="Disordered" evidence="12">
    <location>
        <begin position="4082"/>
        <end position="4107"/>
    </location>
</feature>
<dbReference type="SUPFAM" id="SSF55307">
    <property type="entry name" value="Tubulin C-terminal domain-like"/>
    <property type="match status" value="7"/>
</dbReference>
<dbReference type="GO" id="GO:0005737">
    <property type="term" value="C:cytoplasm"/>
    <property type="evidence" value="ECO:0007669"/>
    <property type="project" value="UniProtKB-ARBA"/>
</dbReference>
<dbReference type="SMART" id="SM00865">
    <property type="entry name" value="Tubulin_C"/>
    <property type="match status" value="7"/>
</dbReference>
<dbReference type="GO" id="GO:0007017">
    <property type="term" value="P:microtubule-based process"/>
    <property type="evidence" value="ECO:0007669"/>
    <property type="project" value="InterPro"/>
</dbReference>
<dbReference type="InterPro" id="IPR036525">
    <property type="entry name" value="Tubulin/FtsZ_GTPase_sf"/>
</dbReference>
<feature type="compositionally biased region" description="Polar residues" evidence="12">
    <location>
        <begin position="3634"/>
        <end position="3649"/>
    </location>
</feature>
<feature type="domain" description="Tubulin/FtsZ 2-layer sandwich" evidence="14">
    <location>
        <begin position="1922"/>
        <end position="2016"/>
    </location>
</feature>
<dbReference type="Pfam" id="PF00724">
    <property type="entry name" value="Oxidored_FMN"/>
    <property type="match status" value="1"/>
</dbReference>
<evidence type="ECO:0000256" key="9">
    <source>
        <dbReference type="ARBA" id="ARBA00023134"/>
    </source>
</evidence>
<dbReference type="Proteomes" id="UP000318447">
    <property type="component" value="Unassembled WGS sequence"/>
</dbReference>
<dbReference type="GO" id="GO:0010181">
    <property type="term" value="F:FMN binding"/>
    <property type="evidence" value="ECO:0007669"/>
    <property type="project" value="InterPro"/>
</dbReference>
<evidence type="ECO:0000256" key="11">
    <source>
        <dbReference type="ARBA" id="ARBA00034296"/>
    </source>
</evidence>
<feature type="domain" description="Tubulin/FtsZ 2-layer sandwich" evidence="14">
    <location>
        <begin position="665"/>
        <end position="759"/>
    </location>
</feature>
<dbReference type="CDD" id="cd02187">
    <property type="entry name" value="beta_tubulin"/>
    <property type="match status" value="7"/>
</dbReference>
<dbReference type="VEuPathDB" id="TriTrypDB:LDHU3_33.1410"/>
<evidence type="ECO:0000256" key="2">
    <source>
        <dbReference type="ARBA" id="ARBA00004245"/>
    </source>
</evidence>
<evidence type="ECO:0000256" key="10">
    <source>
        <dbReference type="ARBA" id="ARBA00023212"/>
    </source>
</evidence>
<feature type="domain" description="Tubulin/FtsZ GTPase" evidence="13">
    <location>
        <begin position="2142"/>
        <end position="2339"/>
    </location>
</feature>
<feature type="domain" description="Tubulin/FtsZ 2-layer sandwich" evidence="14">
    <location>
        <begin position="2341"/>
        <end position="2435"/>
    </location>
</feature>
<dbReference type="InterPro" id="IPR000217">
    <property type="entry name" value="Tubulin"/>
</dbReference>
<dbReference type="FunFam" id="1.10.287.600:FF:000002">
    <property type="entry name" value="Tubulin beta chain"/>
    <property type="match status" value="7"/>
</dbReference>
<dbReference type="PANTHER" id="PTHR11588">
    <property type="entry name" value="TUBULIN"/>
    <property type="match status" value="1"/>
</dbReference>
<dbReference type="Gene3D" id="3.20.20.70">
    <property type="entry name" value="Aldolase class I"/>
    <property type="match status" value="1"/>
</dbReference>
<dbReference type="Gene3D" id="3.40.50.720">
    <property type="entry name" value="NAD(P)-binding Rossmann-like Domain"/>
    <property type="match status" value="1"/>
</dbReference>
<dbReference type="VEuPathDB" id="TriTrypDB:LdCL_330014500"/>
<feature type="compositionally biased region" description="Basic and acidic residues" evidence="12">
    <location>
        <begin position="3806"/>
        <end position="3826"/>
    </location>
</feature>
<evidence type="ECO:0000256" key="5">
    <source>
        <dbReference type="ARBA" id="ARBA00022701"/>
    </source>
</evidence>
<dbReference type="GO" id="GO:0046872">
    <property type="term" value="F:metal ion binding"/>
    <property type="evidence" value="ECO:0007669"/>
    <property type="project" value="UniProtKB-KW"/>
</dbReference>
<dbReference type="InterPro" id="IPR036188">
    <property type="entry name" value="FAD/NAD-bd_sf"/>
</dbReference>
<feature type="domain" description="Tubulin/FtsZ GTPase" evidence="13">
    <location>
        <begin position="1304"/>
        <end position="1501"/>
    </location>
</feature>
<feature type="region of interest" description="Disordered" evidence="12">
    <location>
        <begin position="4233"/>
        <end position="4252"/>
    </location>
</feature>
<dbReference type="Gene3D" id="3.30.1330.20">
    <property type="entry name" value="Tubulin/FtsZ, C-terminal domain"/>
    <property type="match status" value="7"/>
</dbReference>
<organism evidence="15 16">
    <name type="scientific">Leishmania donovani</name>
    <dbReference type="NCBI Taxonomy" id="5661"/>
    <lineage>
        <taxon>Eukaryota</taxon>
        <taxon>Discoba</taxon>
        <taxon>Euglenozoa</taxon>
        <taxon>Kinetoplastea</taxon>
        <taxon>Metakinetoplastina</taxon>
        <taxon>Trypanosomatida</taxon>
        <taxon>Trypanosomatidae</taxon>
        <taxon>Leishmaniinae</taxon>
        <taxon>Leishmania</taxon>
    </lineage>
</organism>
<evidence type="ECO:0000256" key="3">
    <source>
        <dbReference type="ARBA" id="ARBA00009636"/>
    </source>
</evidence>
<dbReference type="PROSITE" id="PS00228">
    <property type="entry name" value="TUBULIN_B_AUTOREG"/>
    <property type="match status" value="1"/>
</dbReference>
<dbReference type="SUPFAM" id="SSF51395">
    <property type="entry name" value="FMN-linked oxidoreductases"/>
    <property type="match status" value="1"/>
</dbReference>
<dbReference type="InterPro" id="IPR001155">
    <property type="entry name" value="OxRdtase_FMN_N"/>
</dbReference>
<sequence>MREIVSCQAGQCGNQIGSKFWEVIADEHGVDPTGSYQGDSDLQLERINVYFDESAGGRYVPRAVLMDLEPGTMDSVRAGPYGQLFRPDNFIFGQSGAGNNWAKGHYTEGAELIDSVLDVCRKEAESCDCLQGFQLSHSLGGGTGSGMGTLLISKLREEYPDRIMMTFSVIPSPRVSDTVVEPYNTTLSVHQLVENSDESMCIDNEALYDICFRTLKLTTPTFGDLNHLVAAVMSGVTCCLRFPGQLNSDLRKLAVNLVPFPRLHFFMMGFAPLTSRGSQQYRGLSQMLNVQNKNSSYFIEWIPNNIKSSICDIPPKGLKMSVTFIGNNTCIQEMFRRVGEQFTGMFRRKAFLHWYTGEGMDEMEFTEAESNMNDLVSEYQQYQDATATQRRATGLESGLGENSGHAPLLQPSAQLVVAATNAIVSCQAGQCGNQIGSKFWEVIADEHGVDPTGSYQGDSDLQLERINVYFDESTGGRYVPRAVLMDLEPGTMDSVRAGPYGQLFRPDNFIFGQSGAGNNWAKGHYTEGAELIDSVLDVCRKEAESCDCLQGFQLSHSLGGGTGSGMGTLLISKLREEYPDRIMMTFSVIPSPRVSDTVVEPYNTTLSVHQLVENSDESMCIDNEALYDICFRTLKLTTPTFGDLNHLVAAVMSGVTCCLRFPGQLNSDLRKLAVNLVPFPRLHFFMMGFAPLTSRGSQQYRGLSQMLNVQNKNSSYFIEWIPNNIKSSICDIPPKGLKMSVTFIGNNTCIQEMFRRVGEQFTGMFRRKAFLHWYTGEGMDEMEFTEAESNMNDLVSEYQQYQDATATQRRATGLESGLGENSGHAPLLQPSAQLVVAATNAIVSCQAGQCGNQIGSKFWEVIADEHGVDPTGSYQGDSDLQLERINVYFDESAGGRYVPRAVLMDLEPGTMDSVRAGPYGQLFRPDNFIFGQSGAGNNWAKGHYTEGAELIDSVLDVCRKEAESCDCLQGFQLSHSLGGGTGSGMGTLLISKLREEYPDRIMMTFSVIPSPRVSDTVVEPYNTTLSVHQLVENSDESMCIDNEALYDICFRTLKLTTPTFGDLNHLVAAVMSGVTCCLRFPGQLNSDLRKLAVNLVPFPRLHFFMMGFAPLTSRGSQQYRGLSQMLNVQNKNSSYFIEWIPNNIKSSICDIPPKGLKMSVTFIGNNTCIQEMFRRVGEQFTGMFRRKAFLHWYTGEGMDEMEFTEAESNMNDLVSEYQQYQDATATQRRATGLESGLGENSGHAPLLQPSAQLVVAATNAIVSCQAGQCGNQIGSKFWEVIADEHGVDPTGSYQGDSDLQLERINVYFDESTGGRYVPRAVLMDLEPGTMDSVRAGPYGQLFRPDNFIFGQSGAGNNWAKGHYTEGAELIDSVLDVCRKEAESCDCLQGFQLSHSLGGGTGSGMGTLLISKLREEYPDRIMMTFSVIPSPRVSDTVVEPYNTTLSVHQLVENSDESMCIDNEALYDICFRTLKLTTPTFGDLNHLVAAVMSGVTCCLRFPGQLNSDLRKLAVNLVPFPRLHFFMMGFAPLTSRGSQQYRGLSQMLNVQNKNSSYFIEWIPNNIKSSICDIPPKGLKMSVTFIGNNTCIQEMFRRVGEQFTGMFRRKAFLHWYTGEGMDEMEFTEAESNMNDLVSEYQQYQDATATQRRATGLESGLGENSGHAPLLQPSAQLVVAATNAIVSCQAGQCGNQIGSKFWEVIADEHGVDPTGSYQGDSDLQLERINVYFDESAGGRYVPRAVLMDLEPGTMDSVRAGPYGQLFRPDNFIFGQSGAGNNWAKGHYTEGAELIDSVLDVCRKEAESCDCLQGFQLSHSLGGGTGSGMGTLLISKLREEYPDRIMMTFSVIPSPRVSDTVVEPYNTTLSVHQLVENSDESMCIDNEALYDICFRTLKLTTPTFGDLNHLVAAVMSGVTCCLRFPGQLNSDLRKLAVNLVPFPRLHFFMMGFAPLTSRGSQQYRGLSQMLNVQNKNSSYFIEWIPNNIKSSICDIPPKGLKMSVTFIGNNTCIQEMFRRVGEQFTGMFRRKAFLHWYTGEGMDEMEFTEAESNMNDLVSEYQQYQDATATQRRATGLESGLGENSGHAPLLQPSAQLVVAATNAIVSCQAGQCGNQIGSKFWEVIADEHGVDPTGSYQGDSDLQLERINVYFDESAGGRYVPRAVLMDLEPGTMDSVRAGPYGQLFRPDNFIFGQSGAGNNWAKGHYTEGAELIDSVLDVCRKEAESCDCLQGFQLSHSLGGGTGSGMGTLLISKLREEYPDRIMMTFSVIPSPRVSDTVVEPYNTTLSVHQLVENSDESMCIDNEALYDICFRTLKLTTPTFGDLNHLVAAVMSGVTCCLRFPGQLNSDLRKLAVNLVPFPRLHFFMMGFAPLTSRGSQQYRGLSQMLNVQNKNSSYFIEWIPNNIKSSICDIPPKGLKMSVTFIGNNTCIQEMFRRVGEQFTGMFRRKAFLHWYTGEGMDEMEFTEAESNMNDLVSEYQQYQDATATQRRATGLESGLGENSGHAPLLQPSAQLVVAATNAIVSCQAGQCGNQIGSKFWEVIADEHGVDPTGSYQGDSDLQLERINVYFDESTGGRYVPRAVLMDLEPGTMDSVRAGPYGQLFRPDNFIFGQSGAGNNWAKGHYTEGAELIDSVLDVCRKEAESCDCLQGFQLSHSLGGGTGSGMGTLLISKLREEYPDRIMMTFSPYNTTLSVHQLVENSDESMCIDNEALYDICFRTLKLTTPTFGDLNHLVAAVMSGVTCCLRFPGQLNSDLRKLAVNLVPFPRLHFFMMGFAPLTSRGSQQYRGLSQMLNVQNKNSSYFIEWIPNNIKSSICDIPPKGLKMSVTFIGNNTCIQEMFRRVGEQFTGMFRRKAFLHWYTGEGMDEMEFTEAESNMNDLVSEYQQYQDATILEPLDLGFAKLRNRVVMASMHTGLESPIHATRSAAAAEGNPYARLARFYRERAKGQAGLIVTGGFSPSAEGVLYPGESVLGPKDADQLRCVTDAVHVEGGHILLQMLHSGRYSTGDQCVAPSPIPSQISPTQKVPVEMSVPLIQRTVEDFARLAICAQKAGFDGVEIMGSEGYLLNQFIARHTNHRTDDYGGSFENRIRFPLEVLRAVRDATGPNFIIAFRVSLLDLVPNGSTQAEVFELAEKVSKSGANIIDSGIGWHESRVPTIATSVPRAGYTWATAAVRSHLRRQGIHIPLIAVNRMNHPDILEQVLENGDADLVAMARPFLSDPYFVKKTMSGAADCINICIACNQACLDNIFTGKTACCMLNPLAAHEAERAALPAPAAKKVAVIGGGPAGASAAITLADRGHHVTLYEANSVLGGQFNLAKRIPGKEEFQSSIDYWTNTLKKHANVTLKLSKRATVEEVATGGYDEVVVATGCEPHAKSGALIAGMEKYPNVFSYTEALLHPEKVGRRVAVIGAGGIGFDMAEFLTSPHSTSAKTVAAAQYTKFEKQDNAEFRKKWGIKSAAIAQEEEKAGTSTGASGSNSCSPLPGGLVKPVTPRPYREVTMFQRTRGKLGAHLGATTGWIHRLEIRMNRVKAVDGVTYKSFDGTNLVYVDKEGKEQTLAVDSVVLCTGQVSNKEFEKAATPVLSNLHTIGGCNFTKKLDAKLAILQAHSLQRGVSLPGLRGSMAVHKPGDPLPPPLTSNREYASSDGYTSQRQEYRQRRNAADSPGDSPVGESVAGSLFTPLPRSYGFYDGIDEHAREAPRPSREARQQLLRESLEAQAASAVEFTDGGEDDIELNGLPADQYHGHEGWTTIPKDSALYNTLYGVGDLESRQRANSWTVAMRHGRVGGSVSVGGLLGDSAAASAQRPGTHQEDDHTDQEVLDDRRRRRQHDDGLLSTALEGELLAPMQESVGQPRSTYAMRKLFVDGLVGYQGVITRAEEATMSEELLHLLQDPRAAYVAEEARYCVNLYETELGIPGKDTLAFALSSCQALQRVLYRFFFLGLIPSVPNVCQVSEMVGTFSGYPVHRHPSSIGSYVGMLNLVSTSVLHLQHKDAPWYPRLHLTPRSLFVVSEPCLSEYAMGYKQTHQPFHAFEYATRVSKDYRIEVLFATVETAQTRTLSEAVQLTEYAERQAREGKAKLLTGTSKPLAEARTHTTVTPTESVTGVPLRGRADEWLQRLRDNMHASEEARGYGHAKPLDGHALRRQLLAERLVGDRPRLDSECGSVGWRSGAGLDEVANAKAAEAQAETRHHENDASPCDKTTASAAHRRLAALKARYNFAQELKASRQRVEVTNDGPRLLRGHAPRDRRLGIR</sequence>
<evidence type="ECO:0000256" key="1">
    <source>
        <dbReference type="ARBA" id="ARBA00001946"/>
    </source>
</evidence>
<dbReference type="InterPro" id="IPR037103">
    <property type="entry name" value="Tubulin/FtsZ-like_C"/>
</dbReference>
<protein>
    <submittedName>
        <fullName evidence="15">Tubulin/FtsZ family, GTPase domain protein</fullName>
    </submittedName>
</protein>
<dbReference type="VEuPathDB" id="TriTrypDB:LdCL_330014800"/>
<dbReference type="VEuPathDB" id="TriTrypDB:LDHU3_33.1270"/>
<dbReference type="GO" id="GO:0005525">
    <property type="term" value="F:GTP binding"/>
    <property type="evidence" value="ECO:0007669"/>
    <property type="project" value="UniProtKB-KW"/>
</dbReference>
<dbReference type="InterPro" id="IPR023123">
    <property type="entry name" value="Tubulin_C"/>
</dbReference>
<feature type="domain" description="Tubulin/FtsZ GTPase" evidence="13">
    <location>
        <begin position="1723"/>
        <end position="1920"/>
    </location>
</feature>
<dbReference type="GO" id="GO:0016491">
    <property type="term" value="F:oxidoreductase activity"/>
    <property type="evidence" value="ECO:0007669"/>
    <property type="project" value="InterPro"/>
</dbReference>
<dbReference type="InterPro" id="IPR008280">
    <property type="entry name" value="Tub_FtsZ_C"/>
</dbReference>
<dbReference type="Pfam" id="PF00091">
    <property type="entry name" value="Tubulin"/>
    <property type="match status" value="7"/>
</dbReference>
<comment type="caution">
    <text evidence="15">The sequence shown here is derived from an EMBL/GenBank/DDBJ whole genome shotgun (WGS) entry which is preliminary data.</text>
</comment>
<gene>
    <name evidence="15" type="ORF">CGC21_38165</name>
</gene>
<dbReference type="InterPro" id="IPR018316">
    <property type="entry name" value="Tubulin/FtsZ_2-layer-sand-dom"/>
</dbReference>
<evidence type="ECO:0000256" key="12">
    <source>
        <dbReference type="SAM" id="MobiDB-lite"/>
    </source>
</evidence>
<dbReference type="Gene3D" id="3.40.50.1440">
    <property type="entry name" value="Tubulin/FtsZ, GTPase domain"/>
    <property type="match status" value="7"/>
</dbReference>
<dbReference type="InterPro" id="IPR002453">
    <property type="entry name" value="Beta_tubulin"/>
</dbReference>
<dbReference type="CDD" id="cd02930">
    <property type="entry name" value="DCR_FMN"/>
    <property type="match status" value="1"/>
</dbReference>
<evidence type="ECO:0000313" key="15">
    <source>
        <dbReference type="EMBL" id="TPP53782.1"/>
    </source>
</evidence>
<feature type="domain" description="Tubulin/FtsZ 2-layer sandwich" evidence="14">
    <location>
        <begin position="1503"/>
        <end position="1597"/>
    </location>
</feature>
<keyword evidence="7" id="KW-0547">Nucleotide-binding</keyword>
<feature type="domain" description="Tubulin/FtsZ 2-layer sandwich" evidence="14">
    <location>
        <begin position="2747"/>
        <end position="2841"/>
    </location>
</feature>
<evidence type="ECO:0000256" key="6">
    <source>
        <dbReference type="ARBA" id="ARBA00022723"/>
    </source>
</evidence>
<keyword evidence="6" id="KW-0479">Metal-binding</keyword>
<dbReference type="VEuPathDB" id="TriTrypDB:LdCL_330014900"/>
<dbReference type="GO" id="GO:0003924">
    <property type="term" value="F:GTPase activity"/>
    <property type="evidence" value="ECO:0007669"/>
    <property type="project" value="InterPro"/>
</dbReference>
<evidence type="ECO:0000256" key="7">
    <source>
        <dbReference type="ARBA" id="ARBA00022741"/>
    </source>
</evidence>
<feature type="compositionally biased region" description="Basic and acidic residues" evidence="12">
    <location>
        <begin position="4243"/>
        <end position="4252"/>
    </location>
</feature>
<dbReference type="SUPFAM" id="SSF52490">
    <property type="entry name" value="Tubulin nucleotide-binding domain-like"/>
    <property type="match status" value="7"/>
</dbReference>
<keyword evidence="8" id="KW-0460">Magnesium</keyword>
<dbReference type="FunFam" id="3.40.50.1440:FF:000006">
    <property type="entry name" value="Tubulin beta chain"/>
    <property type="match status" value="1"/>
</dbReference>
<comment type="function">
    <text evidence="11">Tubulin is the major constituent of microtubules, a cylinder consisting of laterally associated linear protofilaments composed of alpha- and beta-tubulin heterodimers. Microtubules grow by the addition of GTP-tubulin dimers to the microtubule end, where a stabilizing cap forms. Below the cap, tubulin dimers are in GDP-bound state, owing to GTPase activity of alpha-tubulin.</text>
</comment>
<evidence type="ECO:0000256" key="4">
    <source>
        <dbReference type="ARBA" id="ARBA00022490"/>
    </source>
</evidence>
<dbReference type="GO" id="GO:0005874">
    <property type="term" value="C:microtubule"/>
    <property type="evidence" value="ECO:0007669"/>
    <property type="project" value="UniProtKB-KW"/>
</dbReference>
<feature type="domain" description="Tubulin/FtsZ 2-layer sandwich" evidence="14">
    <location>
        <begin position="1084"/>
        <end position="1178"/>
    </location>
</feature>
<feature type="domain" description="Tubulin/FtsZ GTPase" evidence="13">
    <location>
        <begin position="2561"/>
        <end position="2745"/>
    </location>
</feature>
<dbReference type="PROSITE" id="PS00227">
    <property type="entry name" value="TUBULIN"/>
    <property type="match status" value="7"/>
</dbReference>
<dbReference type="PRINTS" id="PR01161">
    <property type="entry name" value="TUBULIN"/>
</dbReference>
<dbReference type="VEuPathDB" id="TriTrypDB:LdBPK_330880.1"/>
<comment type="subcellular location">
    <subcellularLocation>
        <location evidence="2">Cytoplasm</location>
        <location evidence="2">Cytoskeleton</location>
    </subcellularLocation>
</comment>
<dbReference type="Pfam" id="PF03953">
    <property type="entry name" value="Tubulin_C"/>
    <property type="match status" value="7"/>
</dbReference>
<keyword evidence="9" id="KW-0342">GTP-binding</keyword>